<keyword evidence="3" id="KW-1185">Reference proteome</keyword>
<evidence type="ECO:0000256" key="1">
    <source>
        <dbReference type="SAM" id="MobiDB-lite"/>
    </source>
</evidence>
<dbReference type="Proteomes" id="UP000281553">
    <property type="component" value="Unassembled WGS sequence"/>
</dbReference>
<gene>
    <name evidence="2" type="ORF">DILT_LOCUS5509</name>
</gene>
<reference evidence="2 3" key="1">
    <citation type="submission" date="2018-11" db="EMBL/GenBank/DDBJ databases">
        <authorList>
            <consortium name="Pathogen Informatics"/>
        </authorList>
    </citation>
    <scope>NUCLEOTIDE SEQUENCE [LARGE SCALE GENOMIC DNA]</scope>
</reference>
<evidence type="ECO:0000313" key="3">
    <source>
        <dbReference type="Proteomes" id="UP000281553"/>
    </source>
</evidence>
<sequence length="193" mass="20824">MELSKYSEAGLSPVDGKSKDAPQLLRLLLEGADRNVGGIGYSREPSLSEEVSTAHSPSSTSPDESAENAAFTFCPPDAAEEFRGLVSVADTRTDSVKRLFTANMIMIPASALISLSASPSAFGSELHGLSAMLGDSTPIGQLTELVLQRCVTFHRRIQSPCASWKMFSWLPIGIMFSVSWEQHALTLRNIVSF</sequence>
<feature type="region of interest" description="Disordered" evidence="1">
    <location>
        <begin position="35"/>
        <end position="68"/>
    </location>
</feature>
<feature type="compositionally biased region" description="Polar residues" evidence="1">
    <location>
        <begin position="49"/>
        <end position="63"/>
    </location>
</feature>
<accession>A0A3P7LIF3</accession>
<proteinExistence type="predicted"/>
<dbReference type="AlphaFoldDB" id="A0A3P7LIF3"/>
<dbReference type="OrthoDB" id="10552467at2759"/>
<dbReference type="EMBL" id="UYRU01047559">
    <property type="protein sequence ID" value="VDN09678.1"/>
    <property type="molecule type" value="Genomic_DNA"/>
</dbReference>
<name>A0A3P7LIF3_DIBLA</name>
<protein>
    <submittedName>
        <fullName evidence="2">Uncharacterized protein</fullName>
    </submittedName>
</protein>
<evidence type="ECO:0000313" key="2">
    <source>
        <dbReference type="EMBL" id="VDN09678.1"/>
    </source>
</evidence>
<organism evidence="2 3">
    <name type="scientific">Dibothriocephalus latus</name>
    <name type="common">Fish tapeworm</name>
    <name type="synonym">Diphyllobothrium latum</name>
    <dbReference type="NCBI Taxonomy" id="60516"/>
    <lineage>
        <taxon>Eukaryota</taxon>
        <taxon>Metazoa</taxon>
        <taxon>Spiralia</taxon>
        <taxon>Lophotrochozoa</taxon>
        <taxon>Platyhelminthes</taxon>
        <taxon>Cestoda</taxon>
        <taxon>Eucestoda</taxon>
        <taxon>Diphyllobothriidea</taxon>
        <taxon>Diphyllobothriidae</taxon>
        <taxon>Dibothriocephalus</taxon>
    </lineage>
</organism>